<dbReference type="FunFam" id="1.25.40.10:FF:000470">
    <property type="entry name" value="Pentatricopeptide repeat-containing protein At5g66520"/>
    <property type="match status" value="1"/>
</dbReference>
<dbReference type="InterPro" id="IPR046849">
    <property type="entry name" value="E2_motif"/>
</dbReference>
<dbReference type="SUPFAM" id="SSF48452">
    <property type="entry name" value="TPR-like"/>
    <property type="match status" value="1"/>
</dbReference>
<dbReference type="GO" id="GO:0009451">
    <property type="term" value="P:RNA modification"/>
    <property type="evidence" value="ECO:0007669"/>
    <property type="project" value="InterPro"/>
</dbReference>
<dbReference type="OrthoDB" id="185373at2759"/>
<dbReference type="AlphaFoldDB" id="A0A843UQR5"/>
<feature type="repeat" description="PPR" evidence="2">
    <location>
        <begin position="230"/>
        <end position="264"/>
    </location>
</feature>
<keyword evidence="1" id="KW-0677">Repeat</keyword>
<dbReference type="FunFam" id="1.25.40.10:FF:001087">
    <property type="entry name" value="Pentatricopeptide repeat-containing protein, mitochondrial"/>
    <property type="match status" value="1"/>
</dbReference>
<dbReference type="FunFam" id="1.25.40.10:FF:000366">
    <property type="entry name" value="Pentatricopeptide (PPR) repeat-containing protein"/>
    <property type="match status" value="1"/>
</dbReference>
<evidence type="ECO:0000259" key="3">
    <source>
        <dbReference type="Pfam" id="PF14432"/>
    </source>
</evidence>
<dbReference type="InterPro" id="IPR011990">
    <property type="entry name" value="TPR-like_helical_dom_sf"/>
</dbReference>
<comment type="caution">
    <text evidence="4">The sequence shown here is derived from an EMBL/GenBank/DDBJ whole genome shotgun (WGS) entry which is preliminary data.</text>
</comment>
<organism evidence="4 5">
    <name type="scientific">Colocasia esculenta</name>
    <name type="common">Wild taro</name>
    <name type="synonym">Arum esculentum</name>
    <dbReference type="NCBI Taxonomy" id="4460"/>
    <lineage>
        <taxon>Eukaryota</taxon>
        <taxon>Viridiplantae</taxon>
        <taxon>Streptophyta</taxon>
        <taxon>Embryophyta</taxon>
        <taxon>Tracheophyta</taxon>
        <taxon>Spermatophyta</taxon>
        <taxon>Magnoliopsida</taxon>
        <taxon>Liliopsida</taxon>
        <taxon>Araceae</taxon>
        <taxon>Aroideae</taxon>
        <taxon>Colocasieae</taxon>
        <taxon>Colocasia</taxon>
    </lineage>
</organism>
<dbReference type="GO" id="GO:0008270">
    <property type="term" value="F:zinc ion binding"/>
    <property type="evidence" value="ECO:0007669"/>
    <property type="project" value="InterPro"/>
</dbReference>
<dbReference type="InterPro" id="IPR002885">
    <property type="entry name" value="PPR_rpt"/>
</dbReference>
<dbReference type="Pfam" id="PF13041">
    <property type="entry name" value="PPR_2"/>
    <property type="match status" value="2"/>
</dbReference>
<dbReference type="Pfam" id="PF20431">
    <property type="entry name" value="E_motif"/>
    <property type="match status" value="1"/>
</dbReference>
<sequence length="639" mass="71043">MATSSALLPPSSPAPPRVAVAHDHDDHFSHARTTVLDGLRSCSTMAELRQRQSQLVRLGLSRDNDAAGRLLCFCALHPSGDVAYALRLFEGLPSPDPFVYNTLIRADHHHRLPPSYHPLLLYSRMLRRAVAPNRFTFPALVKSVSAEGSLAHGQQVHAHVLKLGFHGHGFSQNGLVHMYVSCGRTDLARQVFDEMSIRDVVSWTTMMHGYAGAGLIDDSRVLFEQMPEKNSVSWNTMISAYVRSSRFKEAFELFDRMMSEGMPLDKFVAASMLSACAGLGAAERGQLIHERVVNGGIDIDSKLATTIIDMYCKCGSLEKAYEVFDRLARRELSSWNCMIGGLAVHGQGESAIELFGKMEMEGVEPDEITLLNVLTGCAHAGLVDQGRHLFTYMVETYGIEPKMEHFGCMVDLFGRSGLVSEAKKLLDAMPMEPDASVLGALVAACKTHGELELGEHLGRRAIELEPHNSGRYVLLANIYAAAGRWEDVARVRRLMTEMGVTKEAGCSMIEMDGMVSEFMAGDRSHPLSREVYAKLDEMLKRIKLCGYAPDTDAVAHNIEEEEDKENPLFYHSEKLAIAFGLLNAKPGGTIRISKNLRVCKDCHEASKHISRAYRCRIVVRDRNRFHHFEDGVCSCRDFW</sequence>
<feature type="repeat" description="PPR" evidence="2">
    <location>
        <begin position="199"/>
        <end position="229"/>
    </location>
</feature>
<protein>
    <recommendedName>
        <fullName evidence="3">DYW domain-containing protein</fullName>
    </recommendedName>
</protein>
<accession>A0A843UQR5</accession>
<dbReference type="GO" id="GO:0003723">
    <property type="term" value="F:RNA binding"/>
    <property type="evidence" value="ECO:0007669"/>
    <property type="project" value="InterPro"/>
</dbReference>
<dbReference type="PANTHER" id="PTHR47926">
    <property type="entry name" value="PENTATRICOPEPTIDE REPEAT-CONTAINING PROTEIN"/>
    <property type="match status" value="1"/>
</dbReference>
<dbReference type="Pfam" id="PF20430">
    <property type="entry name" value="Eplus_motif"/>
    <property type="match status" value="1"/>
</dbReference>
<dbReference type="InterPro" id="IPR046960">
    <property type="entry name" value="PPR_At4g14850-like_plant"/>
</dbReference>
<evidence type="ECO:0000256" key="2">
    <source>
        <dbReference type="PROSITE-ProRule" id="PRU00708"/>
    </source>
</evidence>
<dbReference type="EMBL" id="NMUH01000853">
    <property type="protein sequence ID" value="MQL85818.1"/>
    <property type="molecule type" value="Genomic_DNA"/>
</dbReference>
<keyword evidence="5" id="KW-1185">Reference proteome</keyword>
<feature type="repeat" description="PPR" evidence="2">
    <location>
        <begin position="300"/>
        <end position="330"/>
    </location>
</feature>
<dbReference type="Pfam" id="PF12854">
    <property type="entry name" value="PPR_1"/>
    <property type="match status" value="1"/>
</dbReference>
<evidence type="ECO:0000256" key="1">
    <source>
        <dbReference type="ARBA" id="ARBA00022737"/>
    </source>
</evidence>
<name>A0A843UQR5_COLES</name>
<dbReference type="InterPro" id="IPR046848">
    <property type="entry name" value="E_motif"/>
</dbReference>
<dbReference type="PROSITE" id="PS51375">
    <property type="entry name" value="PPR"/>
    <property type="match status" value="4"/>
</dbReference>
<gene>
    <name evidence="4" type="ORF">Taro_018350</name>
</gene>
<feature type="domain" description="DYW" evidence="3">
    <location>
        <begin position="546"/>
        <end position="639"/>
    </location>
</feature>
<proteinExistence type="predicted"/>
<evidence type="ECO:0000313" key="4">
    <source>
        <dbReference type="EMBL" id="MQL85818.1"/>
    </source>
</evidence>
<dbReference type="NCBIfam" id="TIGR00756">
    <property type="entry name" value="PPR"/>
    <property type="match status" value="5"/>
</dbReference>
<dbReference type="Gene3D" id="1.25.40.10">
    <property type="entry name" value="Tetratricopeptide repeat domain"/>
    <property type="match status" value="3"/>
</dbReference>
<dbReference type="Proteomes" id="UP000652761">
    <property type="component" value="Unassembled WGS sequence"/>
</dbReference>
<dbReference type="InterPro" id="IPR032867">
    <property type="entry name" value="DYW_dom"/>
</dbReference>
<dbReference type="PANTHER" id="PTHR47926:SF402">
    <property type="entry name" value="TETRATRICOPEPTIDE-LIKE HELICAL DOMAIN SUPERFAMILY, DYW DOMAIN-CONTAINING PROTEIN"/>
    <property type="match status" value="1"/>
</dbReference>
<feature type="repeat" description="PPR" evidence="2">
    <location>
        <begin position="331"/>
        <end position="365"/>
    </location>
</feature>
<dbReference type="Pfam" id="PF01535">
    <property type="entry name" value="PPR"/>
    <property type="match status" value="2"/>
</dbReference>
<reference evidence="4" key="1">
    <citation type="submission" date="2017-07" db="EMBL/GenBank/DDBJ databases">
        <title>Taro Niue Genome Assembly and Annotation.</title>
        <authorList>
            <person name="Atibalentja N."/>
            <person name="Keating K."/>
            <person name="Fields C.J."/>
        </authorList>
    </citation>
    <scope>NUCLEOTIDE SEQUENCE</scope>
    <source>
        <strain evidence="4">Niue_2</strain>
        <tissue evidence="4">Leaf</tissue>
    </source>
</reference>
<dbReference type="Pfam" id="PF14432">
    <property type="entry name" value="DYW_deaminase"/>
    <property type="match status" value="1"/>
</dbReference>
<evidence type="ECO:0000313" key="5">
    <source>
        <dbReference type="Proteomes" id="UP000652761"/>
    </source>
</evidence>